<evidence type="ECO:0000313" key="22">
    <source>
        <dbReference type="EMBL" id="CAG5121024.1"/>
    </source>
</evidence>
<feature type="disulfide bond" evidence="17">
    <location>
        <begin position="88"/>
        <end position="142"/>
    </location>
</feature>
<dbReference type="Pfam" id="PF17771">
    <property type="entry name" value="ADAMTS_CR_2"/>
    <property type="match status" value="1"/>
</dbReference>
<dbReference type="InterPro" id="IPR041645">
    <property type="entry name" value="ADAMTS_CR_2"/>
</dbReference>
<feature type="disulfide bond" evidence="17">
    <location>
        <begin position="136"/>
        <end position="217"/>
    </location>
</feature>
<dbReference type="GO" id="GO:0004222">
    <property type="term" value="F:metalloendopeptidase activity"/>
    <property type="evidence" value="ECO:0007669"/>
    <property type="project" value="InterPro"/>
</dbReference>
<evidence type="ECO:0000256" key="12">
    <source>
        <dbReference type="ARBA" id="ARBA00023145"/>
    </source>
</evidence>
<feature type="binding site" evidence="16">
    <location>
        <position position="220"/>
    </location>
    <ligand>
        <name>Ca(2+)</name>
        <dbReference type="ChEBI" id="CHEBI:29108"/>
        <label>1</label>
    </ligand>
</feature>
<feature type="binding site" evidence="16">
    <location>
        <position position="220"/>
    </location>
    <ligand>
        <name>Ca(2+)</name>
        <dbReference type="ChEBI" id="CHEBI:29108"/>
        <label>2</label>
    </ligand>
</feature>
<evidence type="ECO:0008006" key="24">
    <source>
        <dbReference type="Google" id="ProtNLM"/>
    </source>
</evidence>
<keyword evidence="11" id="KW-0482">Metalloprotease</keyword>
<feature type="disulfide bond" evidence="17">
    <location>
        <begin position="338"/>
        <end position="350"/>
    </location>
</feature>
<keyword evidence="4" id="KW-0645">Protease</keyword>
<evidence type="ECO:0000256" key="15">
    <source>
        <dbReference type="PIRSR" id="PIRSR613273-1"/>
    </source>
</evidence>
<dbReference type="GO" id="GO:0030198">
    <property type="term" value="P:extracellular matrix organization"/>
    <property type="evidence" value="ECO:0007669"/>
    <property type="project" value="InterPro"/>
</dbReference>
<dbReference type="Gene3D" id="3.40.1620.60">
    <property type="match status" value="1"/>
</dbReference>
<feature type="binding site" evidence="16">
    <location>
        <position position="99"/>
    </location>
    <ligand>
        <name>Ca(2+)</name>
        <dbReference type="ChEBI" id="CHEBI:29108"/>
        <label>1</label>
    </ligand>
</feature>
<reference evidence="22" key="1">
    <citation type="submission" date="2021-04" db="EMBL/GenBank/DDBJ databases">
        <authorList>
            <consortium name="Molecular Ecology Group"/>
        </authorList>
    </citation>
    <scope>NUCLEOTIDE SEQUENCE</scope>
</reference>
<dbReference type="FunFam" id="3.40.390.10:FF:000001">
    <property type="entry name" value="A disintegrin and metalloproteinase with thrombospondin motifs 1"/>
    <property type="match status" value="1"/>
</dbReference>
<evidence type="ECO:0000256" key="14">
    <source>
        <dbReference type="ARBA" id="ARBA00023180"/>
    </source>
</evidence>
<dbReference type="SUPFAM" id="SSF82895">
    <property type="entry name" value="TSP-1 type 1 repeat"/>
    <property type="match status" value="7"/>
</dbReference>
<evidence type="ECO:0000259" key="21">
    <source>
        <dbReference type="PROSITE" id="PS50900"/>
    </source>
</evidence>
<evidence type="ECO:0000256" key="4">
    <source>
        <dbReference type="ARBA" id="ARBA00022670"/>
    </source>
</evidence>
<dbReference type="EMBL" id="CAJHNH020001009">
    <property type="protein sequence ID" value="CAG5121024.1"/>
    <property type="molecule type" value="Genomic_DNA"/>
</dbReference>
<proteinExistence type="predicted"/>
<dbReference type="Pfam" id="PF19030">
    <property type="entry name" value="TSP1_ADAMTS"/>
    <property type="match status" value="6"/>
</dbReference>
<feature type="disulfide bond" evidence="17">
    <location>
        <begin position="175"/>
        <end position="201"/>
    </location>
</feature>
<dbReference type="InterPro" id="IPR024079">
    <property type="entry name" value="MetalloPept_cat_dom_sf"/>
</dbReference>
<feature type="disulfide bond" evidence="17">
    <location>
        <begin position="244"/>
        <end position="270"/>
    </location>
</feature>
<keyword evidence="13 17" id="KW-1015">Disulfide bond</keyword>
<keyword evidence="6 16" id="KW-0479">Metal-binding</keyword>
<evidence type="ECO:0000256" key="9">
    <source>
        <dbReference type="ARBA" id="ARBA00022801"/>
    </source>
</evidence>
<dbReference type="CDD" id="cd04273">
    <property type="entry name" value="ZnMc_ADAMTS_like"/>
    <property type="match status" value="1"/>
</dbReference>
<comment type="caution">
    <text evidence="22">The sequence shown here is derived from an EMBL/GenBank/DDBJ whole genome shotgun (WGS) entry which is preliminary data.</text>
</comment>
<feature type="disulfide bond" evidence="17">
    <location>
        <begin position="327"/>
        <end position="365"/>
    </location>
</feature>
<evidence type="ECO:0000256" key="3">
    <source>
        <dbReference type="ARBA" id="ARBA00022530"/>
    </source>
</evidence>
<dbReference type="InterPro" id="IPR010294">
    <property type="entry name" value="ADAMTS_spacer1"/>
</dbReference>
<dbReference type="InterPro" id="IPR036383">
    <property type="entry name" value="TSP1_rpt_sf"/>
</dbReference>
<comment type="caution">
    <text evidence="18">Lacks conserved residue(s) required for the propagation of feature annotation.</text>
</comment>
<dbReference type="Gene3D" id="2.20.100.10">
    <property type="entry name" value="Thrombospondin type-1 (TSP1) repeat"/>
    <property type="match status" value="7"/>
</dbReference>
<dbReference type="Pfam" id="PF00090">
    <property type="entry name" value="TSP_1"/>
    <property type="match status" value="1"/>
</dbReference>
<dbReference type="Gene3D" id="3.40.390.10">
    <property type="entry name" value="Collagenase (Catalytic Domain)"/>
    <property type="match status" value="1"/>
</dbReference>
<dbReference type="Gene3D" id="2.60.120.830">
    <property type="match status" value="1"/>
</dbReference>
<dbReference type="InterPro" id="IPR000884">
    <property type="entry name" value="TSP1_rpt"/>
</dbReference>
<keyword evidence="14" id="KW-0325">Glycoprotein</keyword>
<dbReference type="InterPro" id="IPR013273">
    <property type="entry name" value="ADAMTS/ADAMTS-like"/>
</dbReference>
<evidence type="ECO:0000313" key="23">
    <source>
        <dbReference type="Proteomes" id="UP000678393"/>
    </source>
</evidence>
<dbReference type="FunFam" id="2.60.120.830:FF:000001">
    <property type="entry name" value="A disintegrin and metalloproteinase with thrombospondin motifs 1"/>
    <property type="match status" value="1"/>
</dbReference>
<feature type="binding site" evidence="16 18">
    <location>
        <position position="168"/>
    </location>
    <ligand>
        <name>Zn(2+)</name>
        <dbReference type="ChEBI" id="CHEBI:29105"/>
        <note>catalytic</note>
    </ligand>
</feature>
<dbReference type="Proteomes" id="UP000678393">
    <property type="component" value="Unassembled WGS sequence"/>
</dbReference>
<accession>A0A8S3YVQ7</accession>
<feature type="binding site" evidence="16">
    <location>
        <position position="99"/>
    </location>
    <ligand>
        <name>Ca(2+)</name>
        <dbReference type="ChEBI" id="CHEBI:29108"/>
        <label>2</label>
    </ligand>
</feature>
<feature type="disulfide bond" evidence="17">
    <location>
        <begin position="117"/>
        <end position="124"/>
    </location>
</feature>
<keyword evidence="2" id="KW-0964">Secreted</keyword>
<dbReference type="PROSITE" id="PS50215">
    <property type="entry name" value="ADAM_MEPRO"/>
    <property type="match status" value="1"/>
</dbReference>
<dbReference type="SMART" id="SM00608">
    <property type="entry name" value="ACR"/>
    <property type="match status" value="1"/>
</dbReference>
<keyword evidence="16" id="KW-0106">Calcium</keyword>
<dbReference type="GO" id="GO:0031012">
    <property type="term" value="C:extracellular matrix"/>
    <property type="evidence" value="ECO:0007669"/>
    <property type="project" value="TreeGrafter"/>
</dbReference>
<dbReference type="AlphaFoldDB" id="A0A8S3YVQ7"/>
<dbReference type="InterPro" id="IPR001590">
    <property type="entry name" value="Peptidase_M12B"/>
</dbReference>
<evidence type="ECO:0000256" key="2">
    <source>
        <dbReference type="ARBA" id="ARBA00022525"/>
    </source>
</evidence>
<feature type="disulfide bond" evidence="17">
    <location>
        <begin position="289"/>
        <end position="300"/>
    </location>
</feature>
<name>A0A8S3YVQ7_9EUPU</name>
<feature type="disulfide bond" evidence="17">
    <location>
        <begin position="323"/>
        <end position="360"/>
    </location>
</feature>
<keyword evidence="5" id="KW-0165">Cleavage on pair of basic residues</keyword>
<keyword evidence="8" id="KW-0677">Repeat</keyword>
<feature type="binding site" evidence="16">
    <location>
        <position position="25"/>
    </location>
    <ligand>
        <name>Ca(2+)</name>
        <dbReference type="ChEBI" id="CHEBI:29108"/>
        <label>1</label>
    </ligand>
</feature>
<evidence type="ECO:0000256" key="6">
    <source>
        <dbReference type="ARBA" id="ARBA00022723"/>
    </source>
</evidence>
<protein>
    <recommendedName>
        <fullName evidence="24">A disintegrin and metalloproteinase with thrombospondin motifs 7</fullName>
    </recommendedName>
</protein>
<feature type="binding site" evidence="16">
    <location>
        <position position="217"/>
    </location>
    <ligand>
        <name>Ca(2+)</name>
        <dbReference type="ChEBI" id="CHEBI:29108"/>
        <label>1</label>
    </ligand>
</feature>
<dbReference type="Pfam" id="PF01421">
    <property type="entry name" value="Reprolysin"/>
    <property type="match status" value="1"/>
</dbReference>
<evidence type="ECO:0000256" key="8">
    <source>
        <dbReference type="ARBA" id="ARBA00022737"/>
    </source>
</evidence>
<evidence type="ECO:0000256" key="19">
    <source>
        <dbReference type="SAM" id="MobiDB-lite"/>
    </source>
</evidence>
<feature type="domain" description="Peptidase M12B" evidence="20">
    <location>
        <begin position="36"/>
        <end position="222"/>
    </location>
</feature>
<keyword evidence="9" id="KW-0378">Hydrolase</keyword>
<comment type="subcellular location">
    <subcellularLocation>
        <location evidence="1">Secreted</location>
        <location evidence="1">Extracellular space</location>
        <location evidence="1">Extracellular matrix</location>
    </subcellularLocation>
</comment>
<feature type="non-terminal residue" evidence="22">
    <location>
        <position position="1"/>
    </location>
</feature>
<feature type="region of interest" description="Disordered" evidence="19">
    <location>
        <begin position="840"/>
        <end position="875"/>
    </location>
</feature>
<dbReference type="InterPro" id="IPR050439">
    <property type="entry name" value="ADAMTS_ADAMTS-like"/>
</dbReference>
<evidence type="ECO:0000256" key="16">
    <source>
        <dbReference type="PIRSR" id="PIRSR613273-2"/>
    </source>
</evidence>
<feature type="disulfide bond" evidence="17">
    <location>
        <begin position="255"/>
        <end position="276"/>
    </location>
</feature>
<feature type="binding site" evidence="16 18">
    <location>
        <position position="162"/>
    </location>
    <ligand>
        <name>Zn(2+)</name>
        <dbReference type="ChEBI" id="CHEBI:29105"/>
        <note>catalytic</note>
    </ligand>
</feature>
<evidence type="ECO:0000256" key="11">
    <source>
        <dbReference type="ARBA" id="ARBA00023049"/>
    </source>
</evidence>
<dbReference type="GO" id="GO:0046872">
    <property type="term" value="F:metal ion binding"/>
    <property type="evidence" value="ECO:0007669"/>
    <property type="project" value="UniProtKB-KW"/>
</dbReference>
<evidence type="ECO:0000256" key="1">
    <source>
        <dbReference type="ARBA" id="ARBA00004498"/>
    </source>
</evidence>
<feature type="binding site" evidence="16">
    <location>
        <position position="106"/>
    </location>
    <ligand>
        <name>Ca(2+)</name>
        <dbReference type="ChEBI" id="CHEBI:29108"/>
        <label>1</label>
    </ligand>
</feature>
<evidence type="ECO:0000256" key="17">
    <source>
        <dbReference type="PIRSR" id="PIRSR613273-3"/>
    </source>
</evidence>
<dbReference type="InterPro" id="IPR010909">
    <property type="entry name" value="PLAC"/>
</dbReference>
<feature type="binding site" evidence="16">
    <location>
        <position position="25"/>
    </location>
    <ligand>
        <name>Ca(2+)</name>
        <dbReference type="ChEBI" id="CHEBI:29108"/>
        <label>2</label>
    </ligand>
</feature>
<evidence type="ECO:0000256" key="10">
    <source>
        <dbReference type="ARBA" id="ARBA00022833"/>
    </source>
</evidence>
<dbReference type="PROSITE" id="PS50900">
    <property type="entry name" value="PLAC"/>
    <property type="match status" value="1"/>
</dbReference>
<evidence type="ECO:0000256" key="5">
    <source>
        <dbReference type="ARBA" id="ARBA00022685"/>
    </source>
</evidence>
<feature type="binding site" evidence="16 18">
    <location>
        <position position="158"/>
    </location>
    <ligand>
        <name>Zn(2+)</name>
        <dbReference type="ChEBI" id="CHEBI:29105"/>
        <note>catalytic</note>
    </ligand>
</feature>
<dbReference type="PROSITE" id="PS50092">
    <property type="entry name" value="TSP1"/>
    <property type="match status" value="7"/>
</dbReference>
<dbReference type="GO" id="GO:0006508">
    <property type="term" value="P:proteolysis"/>
    <property type="evidence" value="ECO:0007669"/>
    <property type="project" value="UniProtKB-KW"/>
</dbReference>
<evidence type="ECO:0000259" key="20">
    <source>
        <dbReference type="PROSITE" id="PS50215"/>
    </source>
</evidence>
<dbReference type="Pfam" id="PF05986">
    <property type="entry name" value="ADAMTS_spacer1"/>
    <property type="match status" value="1"/>
</dbReference>
<keyword evidence="12" id="KW-0865">Zymogen</keyword>
<evidence type="ECO:0000256" key="7">
    <source>
        <dbReference type="ARBA" id="ARBA00022729"/>
    </source>
</evidence>
<gene>
    <name evidence="22" type="ORF">CUNI_LOCUS6582</name>
</gene>
<dbReference type="SUPFAM" id="SSF55486">
    <property type="entry name" value="Metalloproteases ('zincins'), catalytic domain"/>
    <property type="match status" value="1"/>
</dbReference>
<dbReference type="FunFam" id="2.20.100.10:FF:000006">
    <property type="entry name" value="A disintegrin and metalloproteinase with thrombospondin motifs 1"/>
    <property type="match status" value="1"/>
</dbReference>
<evidence type="ECO:0000256" key="18">
    <source>
        <dbReference type="PROSITE-ProRule" id="PRU00276"/>
    </source>
</evidence>
<comment type="cofactor">
    <cofactor evidence="16">
        <name>Zn(2+)</name>
        <dbReference type="ChEBI" id="CHEBI:29105"/>
    </cofactor>
    <text evidence="16">Binds 1 zinc ion per subunit.</text>
</comment>
<feature type="domain" description="PLAC" evidence="21">
    <location>
        <begin position="1073"/>
        <end position="1113"/>
    </location>
</feature>
<feature type="active site" evidence="15 18">
    <location>
        <position position="159"/>
    </location>
</feature>
<dbReference type="PRINTS" id="PR01857">
    <property type="entry name" value="ADAMTSFAMILY"/>
</dbReference>
<dbReference type="InterPro" id="IPR006586">
    <property type="entry name" value="ADAM_Cys-rich"/>
</dbReference>
<keyword evidence="23" id="KW-1185">Reference proteome</keyword>
<keyword evidence="10 16" id="KW-0862">Zinc</keyword>
<dbReference type="InterPro" id="IPR045371">
    <property type="entry name" value="ADAMTS_CR_3"/>
</dbReference>
<evidence type="ECO:0000256" key="13">
    <source>
        <dbReference type="ARBA" id="ARBA00023157"/>
    </source>
</evidence>
<dbReference type="SMART" id="SM00209">
    <property type="entry name" value="TSP1"/>
    <property type="match status" value="7"/>
</dbReference>
<organism evidence="22 23">
    <name type="scientific">Candidula unifasciata</name>
    <dbReference type="NCBI Taxonomy" id="100452"/>
    <lineage>
        <taxon>Eukaryota</taxon>
        <taxon>Metazoa</taxon>
        <taxon>Spiralia</taxon>
        <taxon>Lophotrochozoa</taxon>
        <taxon>Mollusca</taxon>
        <taxon>Gastropoda</taxon>
        <taxon>Heterobranchia</taxon>
        <taxon>Euthyneura</taxon>
        <taxon>Panpulmonata</taxon>
        <taxon>Eupulmonata</taxon>
        <taxon>Stylommatophora</taxon>
        <taxon>Helicina</taxon>
        <taxon>Helicoidea</taxon>
        <taxon>Geomitridae</taxon>
        <taxon>Candidula</taxon>
    </lineage>
</organism>
<sequence length="1123" mass="125172">NSQGGEASSSHRRKKRSISIEKHVETLVVVDTDMTYVLTVMNMVAALFHDASIGNAVNIVIVRIVLMQDPDEELQITHHADKTLKSFCKWQKGINFRDDDHPNHHDVAVLMTRRNICSRNNEPCSTLGLAQVAGLCQPHRTCSINEDTGLSLAWTVAHELGHNFGMKHDNQHSDCLADPEIQYVMAPHLTWDKTPSSWSNCSRAAITKFLDRNWGYCLDDPPGQHDFKYPELPAGTMYDADHQCRLLYGEGAERCNGIEVLENICTTLWCRVNNKCSTKLQAAAVGTICGVDKWCFAGQCVDIGERPQAIDGQWGQWAEWTGCTRTCGAGVSLSQRHCNHPPPSNGGKYCTGERKRYRICNTDNCPEDAPSFRTQQCAEFKDIPYKGTQYEWEPVATPDTPCQLHCKPKDMFFSVMLKDIVTDGTPCVIGSRHMCISGRCRHVGCDWIIDSSATEDRCGVCYGDGSTCETIKEQFNETKIQGYVEAAVIPAGARNIRVEEVAEASNFLALKNDAGEYYLNGHWFIQWSGDYEMAGTVIHYNRVGNKEKFLAPGPLKESLHIMLLMQTHNPGVEFEYTVPKENATNTKKPEFSWDYMTWSHCTVSCGGGTQRSAVVCKEQEAGLVDESHCDQSTRPDDQMRACNVHLCPARWWTGPWQHCSVSCDVGIHQRTVICVRSMGPDEQIALEDLACESLPKPVEIEACHHKDPCPRPGVWKVEEWSNCTKPCNGGSQVRNVTCVGETGCSDEKPEVLRACNEHKCADNLSAEILNIKEGGKQDGSDILPSESPTSSLLLDMISISNNSMLLLDDDENNILIMNSSSDPIKESVNMNNNVNIESSHSHETLHHHHSENKEGNVTSSVPEKGSWISPDSEKMNKVDTVPLQVSDNTQSVLPNHFNAGNSSFTWQTLPWSKCSSQCGQGVRTRQVSCVQKKTNEKVDKDLCNIGNKPSAIEECFESICLEWQTGYWEECSATCGQATQFRQVFCANPGQCDVLQKPESTRACKDLSSCISWVYGDWSKCTKSCGLGSQERLVQCVNLTSQQLTQGCQEDFKPPERQDCNEHECPADDNAALTVSCESNEMSFNVCQMLKKVGLCHKQYVQSKCCRTCHHDDRPKPDVSNLS</sequence>
<keyword evidence="3" id="KW-0272">Extracellular matrix</keyword>
<dbReference type="PANTHER" id="PTHR13723:SF200">
    <property type="entry name" value="ADAM METALLOPEPTIDASE WITH THROMBOSPONDIN TYPE 1 MOTIF B, ISOFORM B"/>
    <property type="match status" value="1"/>
</dbReference>
<keyword evidence="7" id="KW-0732">Signal</keyword>
<dbReference type="Pfam" id="PF19236">
    <property type="entry name" value="ADAMTS_CR_3"/>
    <property type="match status" value="1"/>
</dbReference>
<feature type="disulfide bond" evidence="17">
    <location>
        <begin position="265"/>
        <end position="295"/>
    </location>
</feature>
<dbReference type="OrthoDB" id="412680at2759"/>
<dbReference type="FunFam" id="2.20.100.10:FF:000005">
    <property type="entry name" value="ADAM metallopeptidase with thrombospondin type 1 motif 9"/>
    <property type="match status" value="3"/>
</dbReference>
<dbReference type="PANTHER" id="PTHR13723">
    <property type="entry name" value="ADAMTS A DISINTEGRIN AND METALLOPROTEASE WITH THROMBOSPONDIN MOTIFS PROTEASE"/>
    <property type="match status" value="1"/>
</dbReference>